<feature type="domain" description="Bacterial Ig" evidence="1">
    <location>
        <begin position="351"/>
        <end position="430"/>
    </location>
</feature>
<evidence type="ECO:0000259" key="1">
    <source>
        <dbReference type="Pfam" id="PF17936"/>
    </source>
</evidence>
<feature type="domain" description="Bacterial Ig" evidence="2">
    <location>
        <begin position="702"/>
        <end position="783"/>
    </location>
</feature>
<feature type="domain" description="Bacterial Ig" evidence="1">
    <location>
        <begin position="194"/>
        <end position="259"/>
    </location>
</feature>
<keyword evidence="3" id="KW-0378">Hydrolase</keyword>
<dbReference type="InterPro" id="IPR046746">
    <property type="entry name" value="Big_15"/>
</dbReference>
<feature type="domain" description="Bacterial Ig" evidence="2">
    <location>
        <begin position="517"/>
        <end position="598"/>
    </location>
</feature>
<dbReference type="Gene3D" id="2.60.40.10">
    <property type="entry name" value="Immunoglobulins"/>
    <property type="match status" value="2"/>
</dbReference>
<dbReference type="InterPro" id="IPR041498">
    <property type="entry name" value="Big_6"/>
</dbReference>
<reference evidence="3 4" key="1">
    <citation type="submission" date="2020-03" db="EMBL/GenBank/DDBJ databases">
        <title>Soil Listeria distribution.</title>
        <authorList>
            <person name="Liao J."/>
            <person name="Wiedmann M."/>
        </authorList>
    </citation>
    <scope>NUCLEOTIDE SEQUENCE [LARGE SCALE GENOMIC DNA]</scope>
    <source>
        <strain evidence="3 4">FSL L7-1645</strain>
    </source>
</reference>
<feature type="domain" description="Bacterial Ig" evidence="1">
    <location>
        <begin position="277"/>
        <end position="336"/>
    </location>
</feature>
<feature type="domain" description="Bacterial Ig" evidence="2">
    <location>
        <begin position="1048"/>
        <end position="1130"/>
    </location>
</feature>
<evidence type="ECO:0000259" key="2">
    <source>
        <dbReference type="Pfam" id="PF20622"/>
    </source>
</evidence>
<feature type="domain" description="Bacterial Ig" evidence="2">
    <location>
        <begin position="877"/>
        <end position="958"/>
    </location>
</feature>
<feature type="domain" description="Bacterial Ig" evidence="2">
    <location>
        <begin position="961"/>
        <end position="1041"/>
    </location>
</feature>
<evidence type="ECO:0000313" key="4">
    <source>
        <dbReference type="Proteomes" id="UP000571128"/>
    </source>
</evidence>
<feature type="domain" description="Bacterial Ig" evidence="2">
    <location>
        <begin position="789"/>
        <end position="869"/>
    </location>
</feature>
<protein>
    <submittedName>
        <fullName evidence="3">Cell wall-associated (Serine) protease</fullName>
    </submittedName>
</protein>
<evidence type="ECO:0000313" key="3">
    <source>
        <dbReference type="EMBL" id="MBC1398263.1"/>
    </source>
</evidence>
<proteinExistence type="predicted"/>
<keyword evidence="3" id="KW-0645">Protease</keyword>
<feature type="domain" description="Bacterial Ig" evidence="1">
    <location>
        <begin position="435"/>
        <end position="511"/>
    </location>
</feature>
<name>A0A841YDD3_9LIST</name>
<dbReference type="Pfam" id="PF20622">
    <property type="entry name" value="Big_15"/>
    <property type="match status" value="7"/>
</dbReference>
<organism evidence="3 4">
    <name type="scientific">Listeria fleischmannii</name>
    <dbReference type="NCBI Taxonomy" id="1069827"/>
    <lineage>
        <taxon>Bacteria</taxon>
        <taxon>Bacillati</taxon>
        <taxon>Bacillota</taxon>
        <taxon>Bacilli</taxon>
        <taxon>Bacillales</taxon>
        <taxon>Listeriaceae</taxon>
        <taxon>Listeria</taxon>
    </lineage>
</organism>
<sequence>MGAVTAAVIASTLATSVPFNVLTVKAAEEVATQTNLKSISMNLIKNPQFNRISSWTVKAPQSSFSDGWYYSDNGNTAVRPNGDGTLDMWAKSNQTGVALLSQYVQTVPGHRYQFTATVSDRGNGKYAVLASNNSPNTGLGGTGGWQLPGNASVNFTAISRSSVINLNASSQSATAAGNTRFSNVKLVDLDAVDVTVNALNTKSKTVSGLANPYAKVSIYAGSTKIGTATADSNGNYTIAIPAQVKGTTVTATDDTTGLSGSAIVTQAIIDPTTIGDVYTTSTAVSGKAEPNADVVIKNSANTIIATGKSDSEGNYNLPIAPQAFDDTITVTVSLDEQTSEAHTKVQDRTTPVEPTINRITDQDTTLSGTGTPGDKIQFVIGDKTYMGTIDAEGHFAIVVPKLSGGTVIEVVEENPNNGNRSTPTEVSVQDTTLAKPTSSPIKTGDTKVIINGEPGATVVLTTPDGDQTSKTADATGKATFTVDPAKVGDTFTVTQTGANGKASPAATVTVTAVVTTGTITTNNFTLGKDKYILGTYTGDVKSFRLTIDGTVYTGGATDPARGTYTFYALDKITKTGSFKIEGLDASGRVLDTKTGNIVANQTPNTPGTGTITANAFTIHQDKTITGRLTGDVASIGLVYNGTEYRGGTLNSDGTYSFYALNTITDKTKPAVMNGYDRNGNRIATSAITLYDAQDSSSSIGTGSMTAHNFVLGVDRNITGTFTGDVRSMSVTVGGVEYRGGSLSADGTFNFYAWDKIKNTTDVVVVNGYDRNGNRIATSTISVTKLNTSGTIAPNTFTLPTDRFLTASYTGDVKAVKVTINGVDYTGGTVSGGQVNFYIGDKIKATSDIVKISAYDVYGQLLDQKTVSVASAVISTQGTITPDRFTAGRDMYLTGTYTGDVKAVKVSINGTLYAGGTVAGGQINFYIGNKISSSGDDVKLYGYDAYGKQLDVKDVDVKNINGDIQPDAYTVPGDSFLTANVSSAVQSVRVTINGTVYTGGTIADGRLSFWIGDKIKSTSDNVSIVALDRNGRELDSKTVQLVAAKPAVGTVTPATFSLKTSSVTGTYTGEAKSVRLTVNGTVLPAGGSVTGGQFSYYVGMKNKITSTSDDVKIELLDKNGLVMDTKTASVSE</sequence>
<dbReference type="Pfam" id="PF17936">
    <property type="entry name" value="Big_6"/>
    <property type="match status" value="4"/>
</dbReference>
<dbReference type="GO" id="GO:0006508">
    <property type="term" value="P:proteolysis"/>
    <property type="evidence" value="ECO:0007669"/>
    <property type="project" value="UniProtKB-KW"/>
</dbReference>
<dbReference type="AlphaFoldDB" id="A0A841YDD3"/>
<dbReference type="Proteomes" id="UP000571128">
    <property type="component" value="Unassembled WGS sequence"/>
</dbReference>
<dbReference type="InterPro" id="IPR013783">
    <property type="entry name" value="Ig-like_fold"/>
</dbReference>
<feature type="domain" description="Bacterial Ig" evidence="2">
    <location>
        <begin position="609"/>
        <end position="689"/>
    </location>
</feature>
<dbReference type="EMBL" id="JAARPY010000004">
    <property type="protein sequence ID" value="MBC1398263.1"/>
    <property type="molecule type" value="Genomic_DNA"/>
</dbReference>
<accession>A0A841YDD3</accession>
<dbReference type="GO" id="GO:0008233">
    <property type="term" value="F:peptidase activity"/>
    <property type="evidence" value="ECO:0007669"/>
    <property type="project" value="UniProtKB-KW"/>
</dbReference>
<comment type="caution">
    <text evidence="3">The sequence shown here is derived from an EMBL/GenBank/DDBJ whole genome shotgun (WGS) entry which is preliminary data.</text>
</comment>
<gene>
    <name evidence="3" type="ORF">HB844_05195</name>
</gene>